<comment type="caution">
    <text evidence="1">The sequence shown here is derived from an EMBL/GenBank/DDBJ whole genome shotgun (WGS) entry which is preliminary data.</text>
</comment>
<dbReference type="AlphaFoldDB" id="A0A5B6WYV4"/>
<evidence type="ECO:0000313" key="2">
    <source>
        <dbReference type="Proteomes" id="UP000325315"/>
    </source>
</evidence>
<accession>A0A5B6WYV4</accession>
<gene>
    <name evidence="1" type="ORF">EPI10_030463</name>
</gene>
<organism evidence="1 2">
    <name type="scientific">Gossypium australe</name>
    <dbReference type="NCBI Taxonomy" id="47621"/>
    <lineage>
        <taxon>Eukaryota</taxon>
        <taxon>Viridiplantae</taxon>
        <taxon>Streptophyta</taxon>
        <taxon>Embryophyta</taxon>
        <taxon>Tracheophyta</taxon>
        <taxon>Spermatophyta</taxon>
        <taxon>Magnoliopsida</taxon>
        <taxon>eudicotyledons</taxon>
        <taxon>Gunneridae</taxon>
        <taxon>Pentapetalae</taxon>
        <taxon>rosids</taxon>
        <taxon>malvids</taxon>
        <taxon>Malvales</taxon>
        <taxon>Malvaceae</taxon>
        <taxon>Malvoideae</taxon>
        <taxon>Gossypium</taxon>
    </lineage>
</organism>
<dbReference type="Proteomes" id="UP000325315">
    <property type="component" value="Unassembled WGS sequence"/>
</dbReference>
<dbReference type="OrthoDB" id="421276at2759"/>
<protein>
    <submittedName>
        <fullName evidence="1">Pyridoxine/pyridoxamine 5'-phosphate oxidase</fullName>
    </submittedName>
</protein>
<evidence type="ECO:0000313" key="1">
    <source>
        <dbReference type="EMBL" id="KAA3486566.1"/>
    </source>
</evidence>
<proteinExistence type="predicted"/>
<sequence length="130" mass="14918">MYEVTIRGTSPFSWTKLNAYGCCKSSQEPQLRCLPSDYCYFEDTIVFECKFLSAATLAVASLLLVPSIVVHDLGDALPWGLVLRYLPDWIHLASSCYDNLYKIIWLKSFMWIHDMSYTQVNTTAQEEENS</sequence>
<keyword evidence="2" id="KW-1185">Reference proteome</keyword>
<name>A0A5B6WYV4_9ROSI</name>
<dbReference type="EMBL" id="SMMG02000001">
    <property type="protein sequence ID" value="KAA3486566.1"/>
    <property type="molecule type" value="Genomic_DNA"/>
</dbReference>
<reference evidence="2" key="1">
    <citation type="journal article" date="2019" name="Plant Biotechnol. J.">
        <title>Genome sequencing of the Australian wild diploid species Gossypium australe highlights disease resistance and delayed gland morphogenesis.</title>
        <authorList>
            <person name="Cai Y."/>
            <person name="Cai X."/>
            <person name="Wang Q."/>
            <person name="Wang P."/>
            <person name="Zhang Y."/>
            <person name="Cai C."/>
            <person name="Xu Y."/>
            <person name="Wang K."/>
            <person name="Zhou Z."/>
            <person name="Wang C."/>
            <person name="Geng S."/>
            <person name="Li B."/>
            <person name="Dong Q."/>
            <person name="Hou Y."/>
            <person name="Wang H."/>
            <person name="Ai P."/>
            <person name="Liu Z."/>
            <person name="Yi F."/>
            <person name="Sun M."/>
            <person name="An G."/>
            <person name="Cheng J."/>
            <person name="Zhang Y."/>
            <person name="Shi Q."/>
            <person name="Xie Y."/>
            <person name="Shi X."/>
            <person name="Chang Y."/>
            <person name="Huang F."/>
            <person name="Chen Y."/>
            <person name="Hong S."/>
            <person name="Mi L."/>
            <person name="Sun Q."/>
            <person name="Zhang L."/>
            <person name="Zhou B."/>
            <person name="Peng R."/>
            <person name="Zhang X."/>
            <person name="Liu F."/>
        </authorList>
    </citation>
    <scope>NUCLEOTIDE SEQUENCE [LARGE SCALE GENOMIC DNA]</scope>
    <source>
        <strain evidence="2">cv. PA1801</strain>
    </source>
</reference>